<dbReference type="AlphaFoldDB" id="A0A166BRP5"/>
<keyword evidence="3" id="KW-1185">Reference proteome</keyword>
<evidence type="ECO:0000313" key="2">
    <source>
        <dbReference type="EMBL" id="KZW03470.1"/>
    </source>
</evidence>
<accession>A0A166BRP5</accession>
<reference evidence="2 3" key="1">
    <citation type="journal article" date="2016" name="Mol. Biol. Evol.">
        <title>Comparative Genomics of Early-Diverging Mushroom-Forming Fungi Provides Insights into the Origins of Lignocellulose Decay Capabilities.</title>
        <authorList>
            <person name="Nagy L.G."/>
            <person name="Riley R."/>
            <person name="Tritt A."/>
            <person name="Adam C."/>
            <person name="Daum C."/>
            <person name="Floudas D."/>
            <person name="Sun H."/>
            <person name="Yadav J.S."/>
            <person name="Pangilinan J."/>
            <person name="Larsson K.H."/>
            <person name="Matsuura K."/>
            <person name="Barry K."/>
            <person name="Labutti K."/>
            <person name="Kuo R."/>
            <person name="Ohm R.A."/>
            <person name="Bhattacharya S.S."/>
            <person name="Shirouzu T."/>
            <person name="Yoshinaga Y."/>
            <person name="Martin F.M."/>
            <person name="Grigoriev I.V."/>
            <person name="Hibbett D.S."/>
        </authorList>
    </citation>
    <scope>NUCLEOTIDE SEQUENCE [LARGE SCALE GENOMIC DNA]</scope>
    <source>
        <strain evidence="2 3">HHB12029</strain>
    </source>
</reference>
<feature type="compositionally biased region" description="Acidic residues" evidence="1">
    <location>
        <begin position="336"/>
        <end position="347"/>
    </location>
</feature>
<evidence type="ECO:0000313" key="3">
    <source>
        <dbReference type="Proteomes" id="UP000077266"/>
    </source>
</evidence>
<protein>
    <submittedName>
        <fullName evidence="2">Uncharacterized protein</fullName>
    </submittedName>
</protein>
<feature type="compositionally biased region" description="Low complexity" evidence="1">
    <location>
        <begin position="308"/>
        <end position="321"/>
    </location>
</feature>
<feature type="region of interest" description="Disordered" evidence="1">
    <location>
        <begin position="276"/>
        <end position="358"/>
    </location>
</feature>
<feature type="compositionally biased region" description="Acidic residues" evidence="1">
    <location>
        <begin position="593"/>
        <end position="609"/>
    </location>
</feature>
<sequence length="797" mass="88656">MKYTQTLLALKAKLAPLPNTAEKQLTGTRSRFKTVETESSFHDDLDNFIAQAKISQERLSLEHRFYWQCCIVVNGAHGRRELAQDRFGAPAGPELTRLSCLPPPSSRMARAAASPTRVPVADLDIDAQHEELKEIRDREDMWRQLKVLFCVEDNKYPVVLAMLERWILLDDPALPLRKQKRADALWDSACDALDMLNETVDDENRVAAAVHRRCVLSVTDCAQSWANLARAVHNFEDDELDWIASKADEAVNRYTARRPDFSTSLARLAERKATLLEAVGEEDEEREDTPPGPTIEESVDSEASSPQAATRAASHASSGRSSSKRARENDARSSGEEELLQEEDEDVPPARNKSCSMNKKRRNVVVSCDAPAGVADGDLATKKASLDDLKSSTDAKLDEQAILIRAQTQEIRELRDLMISLVPSIDLNAHARAGLPDACEPARMGAIRRVGGGASGIKRRMWRWRKPGTFPLALILARVAILQTQFEERVDYSDWYTNTTDSSRCTGQMSPVGSKTWSFTLQIQMQEVMDAQEETAALVEYLTVELEDTQLALERANSELEAAALYTSALHVELDQQYEHISRLSAGRRGNGDDADDEDESDSDDDDEGGVLSHRSLPFRQASKNSNVKFVLNEAIRKTMNVLSLKTAYLPKFVADPVASDSDSDVWDEPFEDERNVKAVERVTQYVLDHGNALSPQARSPLKILQRDGVQLLVAARFTHLANKFLQFHVLQDYQARLDGRLVAGMNGQPPDPMLIDEDADAKALQLRNRLDKAKSSAIQADVEAVLQEDGAQGLQG</sequence>
<organism evidence="2 3">
    <name type="scientific">Exidia glandulosa HHB12029</name>
    <dbReference type="NCBI Taxonomy" id="1314781"/>
    <lineage>
        <taxon>Eukaryota</taxon>
        <taxon>Fungi</taxon>
        <taxon>Dikarya</taxon>
        <taxon>Basidiomycota</taxon>
        <taxon>Agaricomycotina</taxon>
        <taxon>Agaricomycetes</taxon>
        <taxon>Auriculariales</taxon>
        <taxon>Exidiaceae</taxon>
        <taxon>Exidia</taxon>
    </lineage>
</organism>
<proteinExistence type="predicted"/>
<feature type="compositionally biased region" description="Basic and acidic residues" evidence="1">
    <location>
        <begin position="325"/>
        <end position="335"/>
    </location>
</feature>
<evidence type="ECO:0000256" key="1">
    <source>
        <dbReference type="SAM" id="MobiDB-lite"/>
    </source>
</evidence>
<dbReference type="Proteomes" id="UP000077266">
    <property type="component" value="Unassembled WGS sequence"/>
</dbReference>
<gene>
    <name evidence="2" type="ORF">EXIGLDRAFT_695891</name>
</gene>
<name>A0A166BRP5_EXIGL</name>
<feature type="region of interest" description="Disordered" evidence="1">
    <location>
        <begin position="583"/>
        <end position="617"/>
    </location>
</feature>
<dbReference type="EMBL" id="KV425883">
    <property type="protein sequence ID" value="KZW03470.1"/>
    <property type="molecule type" value="Genomic_DNA"/>
</dbReference>
<dbReference type="InParanoid" id="A0A166BRP5"/>